<dbReference type="InterPro" id="IPR037529">
    <property type="entry name" value="LysZ"/>
</dbReference>
<dbReference type="RefSeq" id="WP_341468777.1">
    <property type="nucleotide sequence ID" value="NZ_CP128399.1"/>
</dbReference>
<evidence type="ECO:0000256" key="2">
    <source>
        <dbReference type="ARBA" id="ARBA00022605"/>
    </source>
</evidence>
<protein>
    <recommendedName>
        <fullName evidence="8">Putative [LysW]-aminoadipate kinase</fullName>
        <ecNumber evidence="8">2.7.2.17</ecNumber>
    </recommendedName>
</protein>
<dbReference type="NCBIfam" id="NF010661">
    <property type="entry name" value="PRK14058.1-3"/>
    <property type="match status" value="1"/>
</dbReference>
<dbReference type="InterPro" id="IPR001057">
    <property type="entry name" value="Glu/AcGlu_kinase"/>
</dbReference>
<evidence type="ECO:0000256" key="5">
    <source>
        <dbReference type="ARBA" id="ARBA00022777"/>
    </source>
</evidence>
<dbReference type="GO" id="GO:0003991">
    <property type="term" value="F:acetylglutamate kinase activity"/>
    <property type="evidence" value="ECO:0007669"/>
    <property type="project" value="TreeGrafter"/>
</dbReference>
<dbReference type="InterPro" id="IPR004662">
    <property type="entry name" value="AcgluKinase_fam"/>
</dbReference>
<name>A0A8T7LVS8_9CHLR</name>
<evidence type="ECO:0000256" key="3">
    <source>
        <dbReference type="ARBA" id="ARBA00022679"/>
    </source>
</evidence>
<dbReference type="NCBIfam" id="NF010659">
    <property type="entry name" value="PRK14058.1-1"/>
    <property type="match status" value="1"/>
</dbReference>
<dbReference type="PANTHER" id="PTHR23342">
    <property type="entry name" value="N-ACETYLGLUTAMATE SYNTHASE"/>
    <property type="match status" value="1"/>
</dbReference>
<dbReference type="AlphaFoldDB" id="A0A8T7LVS8"/>
<dbReference type="InterPro" id="IPR036393">
    <property type="entry name" value="AceGlu_kinase-like_sf"/>
</dbReference>
<gene>
    <name evidence="8" type="primary">lysZ</name>
    <name evidence="10" type="ORF">HXX08_03905</name>
    <name evidence="11" type="ORF">OZ401_000129</name>
</gene>
<keyword evidence="1 8" id="KW-0963">Cytoplasm</keyword>
<keyword evidence="3 8" id="KW-0808">Transferase</keyword>
<dbReference type="PIRSF" id="PIRSF000728">
    <property type="entry name" value="NAGK"/>
    <property type="match status" value="1"/>
</dbReference>
<keyword evidence="13" id="KW-1185">Reference proteome</keyword>
<keyword evidence="5 8" id="KW-0418">Kinase</keyword>
<evidence type="ECO:0000259" key="9">
    <source>
        <dbReference type="Pfam" id="PF00696"/>
    </source>
</evidence>
<dbReference type="InterPro" id="IPR001048">
    <property type="entry name" value="Asp/Glu/Uridylate_kinase"/>
</dbReference>
<dbReference type="GO" id="GO:0005524">
    <property type="term" value="F:ATP binding"/>
    <property type="evidence" value="ECO:0007669"/>
    <property type="project" value="UniProtKB-KW"/>
</dbReference>
<keyword evidence="6 8" id="KW-0067">ATP-binding</keyword>
<evidence type="ECO:0000256" key="4">
    <source>
        <dbReference type="ARBA" id="ARBA00022741"/>
    </source>
</evidence>
<dbReference type="GO" id="GO:0006526">
    <property type="term" value="P:L-arginine biosynthetic process"/>
    <property type="evidence" value="ECO:0007669"/>
    <property type="project" value="TreeGrafter"/>
</dbReference>
<evidence type="ECO:0000256" key="1">
    <source>
        <dbReference type="ARBA" id="ARBA00022490"/>
    </source>
</evidence>
<dbReference type="Proteomes" id="UP001431572">
    <property type="component" value="Chromosome 1"/>
</dbReference>
<reference evidence="11" key="2">
    <citation type="journal article" date="2024" name="Nature">
        <title>Anoxygenic phototroph of the Chloroflexota uses a type I reaction centre.</title>
        <authorList>
            <person name="Tsuji J.M."/>
            <person name="Shaw N.A."/>
            <person name="Nagashima S."/>
            <person name="Venkiteswaran J.J."/>
            <person name="Schiff S.L."/>
            <person name="Watanabe T."/>
            <person name="Fukui M."/>
            <person name="Hanada S."/>
            <person name="Tank M."/>
            <person name="Neufeld J.D."/>
        </authorList>
    </citation>
    <scope>NUCLEOTIDE SEQUENCE</scope>
    <source>
        <strain evidence="11">L227-S17</strain>
    </source>
</reference>
<evidence type="ECO:0000256" key="6">
    <source>
        <dbReference type="ARBA" id="ARBA00022840"/>
    </source>
</evidence>
<comment type="pathway">
    <text evidence="8">Amino-acid biosynthesis; L-lysine biosynthesis via AAA pathway; L-lysine from L-alpha-aminoadipate (Thermus route): step 2/5.</text>
</comment>
<keyword evidence="2 8" id="KW-0028">Amino-acid biosynthesis</keyword>
<comment type="catalytic activity">
    <reaction evidence="8">
        <text>[amino-group carrier protein]-C-terminal-N-(1,4-dicarboxybutan-1-yl)-L-glutamine + ATP = [amino-group carrier protein]-C-terminal-N-(1-carboxy-5-phosphooxy-5-oxopentan-1-yl)-L-glutamine + ADP</text>
        <dbReference type="Rhea" id="RHEA:41944"/>
        <dbReference type="Rhea" id="RHEA-COMP:9694"/>
        <dbReference type="Rhea" id="RHEA-COMP:9712"/>
        <dbReference type="ChEBI" id="CHEBI:30616"/>
        <dbReference type="ChEBI" id="CHEBI:78499"/>
        <dbReference type="ChEBI" id="CHEBI:78503"/>
        <dbReference type="ChEBI" id="CHEBI:456216"/>
        <dbReference type="EC" id="2.7.2.17"/>
    </reaction>
</comment>
<feature type="binding site" evidence="8">
    <location>
        <position position="169"/>
    </location>
    <ligand>
        <name>substrate</name>
    </ligand>
</feature>
<reference evidence="10 12" key="1">
    <citation type="submission" date="2020-06" db="EMBL/GenBank/DDBJ databases">
        <title>Anoxygenic phototrophic Chloroflexota member uses a Type I reaction center.</title>
        <authorList>
            <person name="Tsuji J.M."/>
            <person name="Shaw N.A."/>
            <person name="Nagashima S."/>
            <person name="Venkiteswaran J."/>
            <person name="Schiff S.L."/>
            <person name="Hanada S."/>
            <person name="Tank M."/>
            <person name="Neufeld J.D."/>
        </authorList>
    </citation>
    <scope>NUCLEOTIDE SEQUENCE [LARGE SCALE GENOMIC DNA]</scope>
    <source>
        <strain evidence="10">L227-S17</strain>
    </source>
</reference>
<evidence type="ECO:0000313" key="13">
    <source>
        <dbReference type="Proteomes" id="UP001431572"/>
    </source>
</evidence>
<dbReference type="CDD" id="cd04251">
    <property type="entry name" value="AAK_NAGK-UC"/>
    <property type="match status" value="1"/>
</dbReference>
<evidence type="ECO:0000313" key="12">
    <source>
        <dbReference type="Proteomes" id="UP000521676"/>
    </source>
</evidence>
<dbReference type="GO" id="GO:0019878">
    <property type="term" value="P:lysine biosynthetic process via aminoadipic acid"/>
    <property type="evidence" value="ECO:0007669"/>
    <property type="project" value="UniProtKB-UniRule"/>
</dbReference>
<dbReference type="EMBL" id="CP128399">
    <property type="protein sequence ID" value="WJW66884.1"/>
    <property type="molecule type" value="Genomic_DNA"/>
</dbReference>
<dbReference type="GO" id="GO:0005737">
    <property type="term" value="C:cytoplasm"/>
    <property type="evidence" value="ECO:0007669"/>
    <property type="project" value="UniProtKB-SubCell"/>
</dbReference>
<accession>A0A8T7LVS8</accession>
<dbReference type="PANTHER" id="PTHR23342:SF20">
    <property type="entry name" value="[LYSW]-AMINOADIPATE KINASE"/>
    <property type="match status" value="1"/>
</dbReference>
<feature type="domain" description="Aspartate/glutamate/uridylate kinase" evidence="9">
    <location>
        <begin position="1"/>
        <end position="248"/>
    </location>
</feature>
<comment type="caution">
    <text evidence="8">Lacks conserved residue(s) required for the propagation of feature annotation.</text>
</comment>
<dbReference type="NCBIfam" id="NF010662">
    <property type="entry name" value="PRK14058.1-4"/>
    <property type="match status" value="1"/>
</dbReference>
<organism evidence="10 12">
    <name type="scientific">Candidatus Chlorohelix allophototropha</name>
    <dbReference type="NCBI Taxonomy" id="3003348"/>
    <lineage>
        <taxon>Bacteria</taxon>
        <taxon>Bacillati</taxon>
        <taxon>Chloroflexota</taxon>
        <taxon>Chloroflexia</taxon>
        <taxon>Candidatus Chloroheliales</taxon>
        <taxon>Candidatus Chloroheliaceae</taxon>
        <taxon>Candidatus Chlorohelix</taxon>
    </lineage>
</organism>
<feature type="binding site" evidence="8">
    <location>
        <position position="64"/>
    </location>
    <ligand>
        <name>substrate</name>
    </ligand>
</feature>
<dbReference type="NCBIfam" id="TIGR00761">
    <property type="entry name" value="argB"/>
    <property type="match status" value="1"/>
</dbReference>
<comment type="function">
    <text evidence="8">Catalyzes the phosphorylation of LysW-gamma-alpha-aminoadipate.</text>
</comment>
<dbReference type="PRINTS" id="PR00474">
    <property type="entry name" value="GLU5KINASE"/>
</dbReference>
<dbReference type="SUPFAM" id="SSF53633">
    <property type="entry name" value="Carbamate kinase-like"/>
    <property type="match status" value="1"/>
</dbReference>
<dbReference type="EC" id="2.7.2.17" evidence="8"/>
<comment type="similarity">
    <text evidence="8">Belongs to the acetylglutamate kinase family. LysZ subfamily.</text>
</comment>
<evidence type="ECO:0000313" key="11">
    <source>
        <dbReference type="EMBL" id="WJW66884.1"/>
    </source>
</evidence>
<dbReference type="HAMAP" id="MF_02082">
    <property type="entry name" value="LysZ"/>
    <property type="match status" value="1"/>
</dbReference>
<comment type="subcellular location">
    <subcellularLocation>
        <location evidence="8">Cytoplasm</location>
    </subcellularLocation>
</comment>
<dbReference type="Pfam" id="PF00696">
    <property type="entry name" value="AA_kinase"/>
    <property type="match status" value="1"/>
</dbReference>
<keyword evidence="4 8" id="KW-0547">Nucleotide-binding</keyword>
<dbReference type="Gene3D" id="3.40.1160.10">
    <property type="entry name" value="Acetylglutamate kinase-like"/>
    <property type="match status" value="1"/>
</dbReference>
<keyword evidence="7 8" id="KW-0457">Lysine biosynthesis</keyword>
<evidence type="ECO:0000256" key="7">
    <source>
        <dbReference type="ARBA" id="ARBA00023154"/>
    </source>
</evidence>
<dbReference type="Proteomes" id="UP000521676">
    <property type="component" value="Unassembled WGS sequence"/>
</dbReference>
<evidence type="ECO:0000313" key="10">
    <source>
        <dbReference type="EMBL" id="NWJ45003.1"/>
    </source>
</evidence>
<sequence length="268" mass="28738">MIVVKVGGGKGINYEAVTADLAELHAAGQKIVLVHGGSYETNVLSEKLGHPPKFVTSVSGYESRYTDRETLEIFEMVYCGKVNKRIVEMLQAKGVNAVGLSGIDGRLLEGTRKDAIKIIDSEGRKRILRDDFTGKVEKVNTGLLTLLLDNGYLPVVTPPAISYAGEAINVDGDRAAAIIASSLGVDQLIILSNVPGLLRDVKDESSLITHIEKAFVEESMSFAEGRFKKKVMGASEALQEGVKEVIFADARVDKPISAAIAHNGTVIS</sequence>
<proteinExistence type="inferred from homology"/>
<feature type="site" description="Transition state stabilizer" evidence="8">
    <location>
        <position position="5"/>
    </location>
</feature>
<evidence type="ECO:0000256" key="8">
    <source>
        <dbReference type="HAMAP-Rule" id="MF_02082"/>
    </source>
</evidence>
<dbReference type="EMBL" id="JACATZ010000001">
    <property type="protein sequence ID" value="NWJ45003.1"/>
    <property type="molecule type" value="Genomic_DNA"/>
</dbReference>
<feature type="site" description="Transition state stabilizer" evidence="8">
    <location>
        <position position="230"/>
    </location>
</feature>